<dbReference type="InterPro" id="IPR011990">
    <property type="entry name" value="TPR-like_helical_dom_sf"/>
</dbReference>
<protein>
    <submittedName>
        <fullName evidence="2">Uncharacterized protein</fullName>
    </submittedName>
</protein>
<dbReference type="OrthoDB" id="5297883at2"/>
<gene>
    <name evidence="2" type="ORF">CAL28_16240</name>
</gene>
<dbReference type="PROSITE" id="PS50005">
    <property type="entry name" value="TPR"/>
    <property type="match status" value="1"/>
</dbReference>
<keyword evidence="1" id="KW-0802">TPR repeat</keyword>
<organism evidence="2 3">
    <name type="scientific">Bordetella genomosp. 11</name>
    <dbReference type="NCBI Taxonomy" id="1416808"/>
    <lineage>
        <taxon>Bacteria</taxon>
        <taxon>Pseudomonadati</taxon>
        <taxon>Pseudomonadota</taxon>
        <taxon>Betaproteobacteria</taxon>
        <taxon>Burkholderiales</taxon>
        <taxon>Alcaligenaceae</taxon>
        <taxon>Bordetella</taxon>
    </lineage>
</organism>
<dbReference type="Gene3D" id="1.25.40.10">
    <property type="entry name" value="Tetratricopeptide repeat domain"/>
    <property type="match status" value="2"/>
</dbReference>
<accession>A0A261UJ67</accession>
<feature type="repeat" description="TPR" evidence="1">
    <location>
        <begin position="82"/>
        <end position="115"/>
    </location>
</feature>
<evidence type="ECO:0000256" key="1">
    <source>
        <dbReference type="PROSITE-ProRule" id="PRU00339"/>
    </source>
</evidence>
<dbReference type="SUPFAM" id="SSF48452">
    <property type="entry name" value="TPR-like"/>
    <property type="match status" value="1"/>
</dbReference>
<keyword evidence="3" id="KW-1185">Reference proteome</keyword>
<evidence type="ECO:0000313" key="2">
    <source>
        <dbReference type="EMBL" id="OZI60913.1"/>
    </source>
</evidence>
<name>A0A261UJ67_9BORD</name>
<proteinExistence type="predicted"/>
<sequence>MTSAISDSVPRLAGEQWLALGRALNGAGRHAEAVKALQRAAADLPLDLDVYRALVEAFDASGQVADAASARIGIDAIERRRAVDLFEIGRVYARHRQWDAAGHWLERALMIDPGLFTAHICMAWVLRQLGRASENGRQVHRVYRRQAAFVQARAGGRRRTVLILCSSGFANVPFRHLLPPAVNRVIRWVVDLGVVGMVRGRTRRLPRYDIAFNVVGDADLGVLCREDLARFAAVAPTPVLNQPDRIERTTRERIGALLDGIGDILVPATVRWDRGGGAEETVHDAIARTGMRYPAIVRPAGHHGGQGVVLLAAPGDACTVPDTGDMYLTDYHEYRSADGYYRKYRVIFIDREPYPYHLAIGSLWLLHYFSADMLSQAWKLEEEERFLRDPEAVLGAPAWAALRAIGTRMDMDYCGIDFSLLPDGRVLVFETNATMLVHPEVEDDGLRFKNAYVQKIFDAFDALMTRRVSAASA</sequence>
<dbReference type="SUPFAM" id="SSF56059">
    <property type="entry name" value="Glutathione synthetase ATP-binding domain-like"/>
    <property type="match status" value="1"/>
</dbReference>
<dbReference type="AlphaFoldDB" id="A0A261UJ67"/>
<reference evidence="3" key="1">
    <citation type="submission" date="2017-05" db="EMBL/GenBank/DDBJ databases">
        <title>Complete and WGS of Bordetella genogroups.</title>
        <authorList>
            <person name="Spilker T."/>
            <person name="Lipuma J."/>
        </authorList>
    </citation>
    <scope>NUCLEOTIDE SEQUENCE [LARGE SCALE GENOMIC DNA]</scope>
    <source>
        <strain evidence="3">AU8856</strain>
    </source>
</reference>
<dbReference type="InterPro" id="IPR019734">
    <property type="entry name" value="TPR_rpt"/>
</dbReference>
<dbReference type="Pfam" id="PF13428">
    <property type="entry name" value="TPR_14"/>
    <property type="match status" value="1"/>
</dbReference>
<dbReference type="EMBL" id="NEVS01000004">
    <property type="protein sequence ID" value="OZI60913.1"/>
    <property type="molecule type" value="Genomic_DNA"/>
</dbReference>
<evidence type="ECO:0000313" key="3">
    <source>
        <dbReference type="Proteomes" id="UP000215767"/>
    </source>
</evidence>
<dbReference type="RefSeq" id="WP_094842320.1">
    <property type="nucleotide sequence ID" value="NZ_NEVS01000004.1"/>
</dbReference>
<comment type="caution">
    <text evidence="2">The sequence shown here is derived from an EMBL/GenBank/DDBJ whole genome shotgun (WGS) entry which is preliminary data.</text>
</comment>
<dbReference type="Proteomes" id="UP000215767">
    <property type="component" value="Unassembled WGS sequence"/>
</dbReference>